<dbReference type="Proteomes" id="UP000030747">
    <property type="component" value="Unassembled WGS sequence"/>
</dbReference>
<dbReference type="RefSeq" id="XP_013235742.1">
    <property type="nucleotide sequence ID" value="XM_013380288.1"/>
</dbReference>
<name>U6LB70_EIMTE</name>
<dbReference type="AlphaFoldDB" id="U6LB70"/>
<gene>
    <name evidence="1" type="ORF">ETH_00017445</name>
</gene>
<evidence type="ECO:0000313" key="2">
    <source>
        <dbReference type="Proteomes" id="UP000030747"/>
    </source>
</evidence>
<organism evidence="1 2">
    <name type="scientific">Eimeria tenella</name>
    <name type="common">Coccidian parasite</name>
    <dbReference type="NCBI Taxonomy" id="5802"/>
    <lineage>
        <taxon>Eukaryota</taxon>
        <taxon>Sar</taxon>
        <taxon>Alveolata</taxon>
        <taxon>Apicomplexa</taxon>
        <taxon>Conoidasida</taxon>
        <taxon>Coccidia</taxon>
        <taxon>Eucoccidiorida</taxon>
        <taxon>Eimeriorina</taxon>
        <taxon>Eimeriidae</taxon>
        <taxon>Eimeria</taxon>
    </lineage>
</organism>
<reference evidence="1" key="2">
    <citation type="submission" date="2013-10" db="EMBL/GenBank/DDBJ databases">
        <authorList>
            <person name="Aslett M."/>
        </authorList>
    </citation>
    <scope>NUCLEOTIDE SEQUENCE [LARGE SCALE GENOMIC DNA]</scope>
    <source>
        <strain evidence="1">Houghton</strain>
    </source>
</reference>
<dbReference type="VEuPathDB" id="ToxoDB:ETH_00017445"/>
<proteinExistence type="predicted"/>
<evidence type="ECO:0000313" key="1">
    <source>
        <dbReference type="EMBL" id="CDJ44995.1"/>
    </source>
</evidence>
<reference evidence="1" key="1">
    <citation type="submission" date="2013-10" db="EMBL/GenBank/DDBJ databases">
        <title>Genomic analysis of the causative agents of coccidiosis in chickens.</title>
        <authorList>
            <person name="Reid A.J."/>
            <person name="Blake D."/>
            <person name="Billington K."/>
            <person name="Browne H."/>
            <person name="Dunn M."/>
            <person name="Hung S."/>
            <person name="Kawahara F."/>
            <person name="Miranda-Saavedra D."/>
            <person name="Mourier T."/>
            <person name="Nagra H."/>
            <person name="Otto T.D."/>
            <person name="Rawlings N."/>
            <person name="Sanchez A."/>
            <person name="Sanders M."/>
            <person name="Subramaniam C."/>
            <person name="Tay Y."/>
            <person name="Dear P."/>
            <person name="Doerig C."/>
            <person name="Gruber A."/>
            <person name="Parkinson J."/>
            <person name="Shirley M."/>
            <person name="Wan K.L."/>
            <person name="Berriman M."/>
            <person name="Tomley F."/>
            <person name="Pain A."/>
        </authorList>
    </citation>
    <scope>NUCLEOTIDE SEQUENCE [LARGE SCALE GENOMIC DNA]</scope>
    <source>
        <strain evidence="1">Houghton</strain>
    </source>
</reference>
<dbReference type="EMBL" id="HG677936">
    <property type="protein sequence ID" value="CDJ44995.1"/>
    <property type="molecule type" value="Genomic_DNA"/>
</dbReference>
<accession>U6LB70</accession>
<sequence length="132" mass="15030">MFLQSIRSCIEMSSRSPKGRSRHRVPLSSSSGRCGCCCSSCRCCSPPLRQAPPQQAESAAQLQKLYIRLLRPVGRCVLQQQEGSLIVAVCLVVLLLVVQGRPLHFSTQWELQQQQQGRQERRRQQQQQQQQQ</sequence>
<keyword evidence="2" id="KW-1185">Reference proteome</keyword>
<dbReference type="GeneID" id="25252628"/>
<protein>
    <submittedName>
        <fullName evidence="1">Uncharacterized protein</fullName>
    </submittedName>
</protein>